<sequence>MDDPNVARKRRGDLPRLRLSPDLKTASVRGSQESSKLAHPENLLGS</sequence>
<dbReference type="EMBL" id="PGOL01039167">
    <property type="protein sequence ID" value="PKI18340.1"/>
    <property type="molecule type" value="Genomic_DNA"/>
</dbReference>
<evidence type="ECO:0000256" key="1">
    <source>
        <dbReference type="SAM" id="MobiDB-lite"/>
    </source>
</evidence>
<evidence type="ECO:0000313" key="3">
    <source>
        <dbReference type="Proteomes" id="UP000233551"/>
    </source>
</evidence>
<feature type="non-terminal residue" evidence="2">
    <location>
        <position position="46"/>
    </location>
</feature>
<comment type="caution">
    <text evidence="2">The sequence shown here is derived from an EMBL/GenBank/DDBJ whole genome shotgun (WGS) entry which is preliminary data.</text>
</comment>
<accession>A0A2I0HF14</accession>
<reference evidence="2 3" key="1">
    <citation type="submission" date="2017-11" db="EMBL/GenBank/DDBJ databases">
        <title>De-novo sequencing of pomegranate (Punica granatum L.) genome.</title>
        <authorList>
            <person name="Akparov Z."/>
            <person name="Amiraslanov A."/>
            <person name="Hajiyeva S."/>
            <person name="Abbasov M."/>
            <person name="Kaur K."/>
            <person name="Hamwieh A."/>
            <person name="Solovyev V."/>
            <person name="Salamov A."/>
            <person name="Braich B."/>
            <person name="Kosarev P."/>
            <person name="Mahmoud A."/>
            <person name="Hajiyev E."/>
            <person name="Babayeva S."/>
            <person name="Izzatullayeva V."/>
            <person name="Mammadov A."/>
            <person name="Mammadov A."/>
            <person name="Sharifova S."/>
            <person name="Ojaghi J."/>
            <person name="Eynullazada K."/>
            <person name="Bayramov B."/>
            <person name="Abdulazimova A."/>
            <person name="Shahmuradov I."/>
        </authorList>
    </citation>
    <scope>NUCLEOTIDE SEQUENCE [LARGE SCALE GENOMIC DNA]</scope>
    <source>
        <strain evidence="3">cv. AG2017</strain>
        <tissue evidence="2">Leaf</tissue>
    </source>
</reference>
<organism evidence="2 3">
    <name type="scientific">Punica granatum</name>
    <name type="common">Pomegranate</name>
    <dbReference type="NCBI Taxonomy" id="22663"/>
    <lineage>
        <taxon>Eukaryota</taxon>
        <taxon>Viridiplantae</taxon>
        <taxon>Streptophyta</taxon>
        <taxon>Embryophyta</taxon>
        <taxon>Tracheophyta</taxon>
        <taxon>Spermatophyta</taxon>
        <taxon>Magnoliopsida</taxon>
        <taxon>eudicotyledons</taxon>
        <taxon>Gunneridae</taxon>
        <taxon>Pentapetalae</taxon>
        <taxon>rosids</taxon>
        <taxon>malvids</taxon>
        <taxon>Myrtales</taxon>
        <taxon>Lythraceae</taxon>
        <taxon>Punica</taxon>
    </lineage>
</organism>
<protein>
    <submittedName>
        <fullName evidence="2">Uncharacterized protein</fullName>
    </submittedName>
</protein>
<dbReference type="AlphaFoldDB" id="A0A2I0HF14"/>
<feature type="compositionally biased region" description="Basic and acidic residues" evidence="1">
    <location>
        <begin position="12"/>
        <end position="21"/>
    </location>
</feature>
<feature type="region of interest" description="Disordered" evidence="1">
    <location>
        <begin position="1"/>
        <end position="46"/>
    </location>
</feature>
<dbReference type="Proteomes" id="UP000233551">
    <property type="component" value="Unassembled WGS sequence"/>
</dbReference>
<name>A0A2I0HF14_PUNGR</name>
<proteinExistence type="predicted"/>
<keyword evidence="3" id="KW-1185">Reference proteome</keyword>
<gene>
    <name evidence="2" type="ORF">CRG98_049386</name>
</gene>
<evidence type="ECO:0000313" key="2">
    <source>
        <dbReference type="EMBL" id="PKI18340.1"/>
    </source>
</evidence>